<evidence type="ECO:0000313" key="3">
    <source>
        <dbReference type="Proteomes" id="UP000257595"/>
    </source>
</evidence>
<proteinExistence type="predicted"/>
<evidence type="ECO:0000256" key="1">
    <source>
        <dbReference type="PIRSR" id="PIRSR001000-1"/>
    </source>
</evidence>
<protein>
    <recommendedName>
        <fullName evidence="4">Endonuclease</fullName>
    </recommendedName>
</protein>
<dbReference type="EMBL" id="MF001355">
    <property type="protein sequence ID" value="ASZ76363.1"/>
    <property type="molecule type" value="Genomic_DNA"/>
</dbReference>
<dbReference type="InterPro" id="IPR004260">
    <property type="entry name" value="Pyr-dimer_DNA_glycosylase"/>
</dbReference>
<sequence>MTRINLLDPSLLTDQHLIAEYRELPRVFTLALKAYGKPIKIPANYVLGTGHVKFFYNKLKFLEQRQNVLIQECKNRGFNVSFEKTDFIFPKSWYNDYIPSETDIMLSKSRLDEKIAQKPDWYKYYGKKLESK</sequence>
<accession>A0A249XWJ7</accession>
<dbReference type="RefSeq" id="YP_010091971.1">
    <property type="nucleotide sequence ID" value="NC_055727.1"/>
</dbReference>
<name>A0A249XWJ7_9CAUD</name>
<reference evidence="2 3" key="1">
    <citation type="submission" date="2017-04" db="EMBL/GenBank/DDBJ databases">
        <title>Complete Genome Sequence of Lytic Bacteriophage PM2 Infecting Proteus mirabilis Isolates.</title>
        <authorList>
            <person name="Kim D."/>
            <person name="Kim Y.J."/>
            <person name="Han B.K."/>
            <person name="Kim H."/>
        </authorList>
    </citation>
    <scope>NUCLEOTIDE SEQUENCE [LARGE SCALE GENOMIC DNA]</scope>
</reference>
<dbReference type="SUPFAM" id="SSF47077">
    <property type="entry name" value="T4 endonuclease V"/>
    <property type="match status" value="1"/>
</dbReference>
<feature type="active site" description="Proton acceptor" evidence="1">
    <location>
        <position position="23"/>
    </location>
</feature>
<dbReference type="Gene3D" id="1.10.440.10">
    <property type="entry name" value="T4 endonuclease V"/>
    <property type="match status" value="1"/>
</dbReference>
<keyword evidence="3" id="KW-1185">Reference proteome</keyword>
<dbReference type="InterPro" id="IPR024796">
    <property type="entry name" value="T4_endonuc_V"/>
</dbReference>
<dbReference type="Proteomes" id="UP000257595">
    <property type="component" value="Segment"/>
</dbReference>
<evidence type="ECO:0008006" key="4">
    <source>
        <dbReference type="Google" id="ProtNLM"/>
    </source>
</evidence>
<dbReference type="KEGG" id="vg:65109516"/>
<dbReference type="Pfam" id="PF03013">
    <property type="entry name" value="Pyr_excise"/>
    <property type="match status" value="1"/>
</dbReference>
<evidence type="ECO:0000313" key="2">
    <source>
        <dbReference type="EMBL" id="ASZ76363.1"/>
    </source>
</evidence>
<organism evidence="2 3">
    <name type="scientific">Proteus phage PM2</name>
    <dbReference type="NCBI Taxonomy" id="2025809"/>
    <lineage>
        <taxon>Viruses</taxon>
        <taxon>Duplodnaviria</taxon>
        <taxon>Heunggongvirae</taxon>
        <taxon>Uroviricota</taxon>
        <taxon>Caudoviricetes</taxon>
        <taxon>Pantevenvirales</taxon>
        <taxon>Straboviridae</taxon>
        <taxon>Bragavirus</taxon>
        <taxon>Bragavirus pm2</taxon>
    </lineage>
</organism>
<dbReference type="GeneID" id="65109516"/>
<dbReference type="PIRSF" id="PIRSF001000">
    <property type="entry name" value="PDG_ENDV"/>
    <property type="match status" value="1"/>
</dbReference>